<dbReference type="AlphaFoldDB" id="A0A6A4F6I6"/>
<dbReference type="Proteomes" id="UP000434957">
    <property type="component" value="Unassembled WGS sequence"/>
</dbReference>
<name>A0A6A4F6I6_9STRA</name>
<sequence length="50" mass="5705">MCCCWHLLYPLQPTSSAWWMAATGISHPDCKVISTNMYRLPEVSQTVYLA</sequence>
<keyword evidence="3" id="KW-1185">Reference proteome</keyword>
<feature type="signal peptide" evidence="1">
    <location>
        <begin position="1"/>
        <end position="16"/>
    </location>
</feature>
<proteinExistence type="predicted"/>
<organism evidence="2 3">
    <name type="scientific">Phytophthora rubi</name>
    <dbReference type="NCBI Taxonomy" id="129364"/>
    <lineage>
        <taxon>Eukaryota</taxon>
        <taxon>Sar</taxon>
        <taxon>Stramenopiles</taxon>
        <taxon>Oomycota</taxon>
        <taxon>Peronosporomycetes</taxon>
        <taxon>Peronosporales</taxon>
        <taxon>Peronosporaceae</taxon>
        <taxon>Phytophthora</taxon>
    </lineage>
</organism>
<comment type="caution">
    <text evidence="2">The sequence shown here is derived from an EMBL/GenBank/DDBJ whole genome shotgun (WGS) entry which is preliminary data.</text>
</comment>
<gene>
    <name evidence="2" type="ORF">PR003_g13051</name>
</gene>
<dbReference type="EMBL" id="QXFT01000810">
    <property type="protein sequence ID" value="KAE9335354.1"/>
    <property type="molecule type" value="Genomic_DNA"/>
</dbReference>
<reference evidence="2 3" key="1">
    <citation type="submission" date="2018-08" db="EMBL/GenBank/DDBJ databases">
        <title>Genomic investigation of the strawberry pathogen Phytophthora fragariae indicates pathogenicity is determined by transcriptional variation in three key races.</title>
        <authorList>
            <person name="Adams T.M."/>
            <person name="Armitage A.D."/>
            <person name="Sobczyk M.K."/>
            <person name="Bates H.J."/>
            <person name="Dunwell J.M."/>
            <person name="Nellist C.F."/>
            <person name="Harrison R.J."/>
        </authorList>
    </citation>
    <scope>NUCLEOTIDE SEQUENCE [LARGE SCALE GENOMIC DNA]</scope>
    <source>
        <strain evidence="2 3">SCRP333</strain>
    </source>
</reference>
<protein>
    <submittedName>
        <fullName evidence="2">Uncharacterized protein</fullName>
    </submittedName>
</protein>
<accession>A0A6A4F6I6</accession>
<evidence type="ECO:0000256" key="1">
    <source>
        <dbReference type="SAM" id="SignalP"/>
    </source>
</evidence>
<evidence type="ECO:0000313" key="2">
    <source>
        <dbReference type="EMBL" id="KAE9335354.1"/>
    </source>
</evidence>
<evidence type="ECO:0000313" key="3">
    <source>
        <dbReference type="Proteomes" id="UP000434957"/>
    </source>
</evidence>
<feature type="chain" id="PRO_5025559449" evidence="1">
    <location>
        <begin position="17"/>
        <end position="50"/>
    </location>
</feature>
<keyword evidence="1" id="KW-0732">Signal</keyword>